<evidence type="ECO:0000313" key="1">
    <source>
        <dbReference type="EMBL" id="PVZ14999.1"/>
    </source>
</evidence>
<dbReference type="RefSeq" id="WP_165825534.1">
    <property type="nucleotide sequence ID" value="NZ_QEKW01000001.1"/>
</dbReference>
<proteinExistence type="predicted"/>
<dbReference type="Proteomes" id="UP000245639">
    <property type="component" value="Unassembled WGS sequence"/>
</dbReference>
<accession>A0A2U1FS59</accession>
<sequence>MVILGLALRALGPGVKAVALAMAPVAAVLAWGAVQNEMDKRKNKTAETVSGP</sequence>
<dbReference type="AlphaFoldDB" id="A0A2U1FS59"/>
<keyword evidence="2" id="KW-1185">Reference proteome</keyword>
<protein>
    <submittedName>
        <fullName evidence="1">Uncharacterized protein</fullName>
    </submittedName>
</protein>
<name>A0A2U1FS59_9PSEU</name>
<organism evidence="1 2">
    <name type="scientific">Actinomycetospora cinnamomea</name>
    <dbReference type="NCBI Taxonomy" id="663609"/>
    <lineage>
        <taxon>Bacteria</taxon>
        <taxon>Bacillati</taxon>
        <taxon>Actinomycetota</taxon>
        <taxon>Actinomycetes</taxon>
        <taxon>Pseudonocardiales</taxon>
        <taxon>Pseudonocardiaceae</taxon>
        <taxon>Actinomycetospora</taxon>
    </lineage>
</organism>
<evidence type="ECO:0000313" key="2">
    <source>
        <dbReference type="Proteomes" id="UP000245639"/>
    </source>
</evidence>
<reference evidence="1 2" key="1">
    <citation type="submission" date="2018-04" db="EMBL/GenBank/DDBJ databases">
        <title>Genomic Encyclopedia of Type Strains, Phase IV (KMG-IV): sequencing the most valuable type-strain genomes for metagenomic binning, comparative biology and taxonomic classification.</title>
        <authorList>
            <person name="Goeker M."/>
        </authorList>
    </citation>
    <scope>NUCLEOTIDE SEQUENCE [LARGE SCALE GENOMIC DNA]</scope>
    <source>
        <strain evidence="1 2">DSM 45771</strain>
    </source>
</reference>
<comment type="caution">
    <text evidence="1">The sequence shown here is derived from an EMBL/GenBank/DDBJ whole genome shotgun (WGS) entry which is preliminary data.</text>
</comment>
<dbReference type="EMBL" id="QEKW01000001">
    <property type="protein sequence ID" value="PVZ14999.1"/>
    <property type="molecule type" value="Genomic_DNA"/>
</dbReference>
<gene>
    <name evidence="1" type="ORF">C8D89_101868</name>
</gene>